<evidence type="ECO:0000256" key="7">
    <source>
        <dbReference type="SAM" id="Phobius"/>
    </source>
</evidence>
<dbReference type="PROSITE" id="PS50850">
    <property type="entry name" value="MFS"/>
    <property type="match status" value="1"/>
</dbReference>
<dbReference type="PANTHER" id="PTHR43124">
    <property type="entry name" value="PURINE EFFLUX PUMP PBUE"/>
    <property type="match status" value="1"/>
</dbReference>
<dbReference type="Gene3D" id="1.20.1250.20">
    <property type="entry name" value="MFS general substrate transporter like domains"/>
    <property type="match status" value="1"/>
</dbReference>
<dbReference type="CDD" id="cd17324">
    <property type="entry name" value="MFS_NepI_like"/>
    <property type="match status" value="1"/>
</dbReference>
<evidence type="ECO:0000256" key="2">
    <source>
        <dbReference type="ARBA" id="ARBA00022448"/>
    </source>
</evidence>
<feature type="transmembrane region" description="Helical" evidence="7">
    <location>
        <begin position="96"/>
        <end position="117"/>
    </location>
</feature>
<proteinExistence type="predicted"/>
<feature type="transmembrane region" description="Helical" evidence="7">
    <location>
        <begin position="201"/>
        <end position="223"/>
    </location>
</feature>
<evidence type="ECO:0000256" key="5">
    <source>
        <dbReference type="ARBA" id="ARBA00022989"/>
    </source>
</evidence>
<feature type="transmembrane region" description="Helical" evidence="7">
    <location>
        <begin position="326"/>
        <end position="347"/>
    </location>
</feature>
<dbReference type="InterPro" id="IPR011701">
    <property type="entry name" value="MFS"/>
</dbReference>
<dbReference type="GO" id="GO:0022857">
    <property type="term" value="F:transmembrane transporter activity"/>
    <property type="evidence" value="ECO:0007669"/>
    <property type="project" value="InterPro"/>
</dbReference>
<evidence type="ECO:0000256" key="1">
    <source>
        <dbReference type="ARBA" id="ARBA00004651"/>
    </source>
</evidence>
<evidence type="ECO:0000256" key="3">
    <source>
        <dbReference type="ARBA" id="ARBA00022475"/>
    </source>
</evidence>
<dbReference type="Proteomes" id="UP000255234">
    <property type="component" value="Unassembled WGS sequence"/>
</dbReference>
<feature type="transmembrane region" description="Helical" evidence="7">
    <location>
        <begin position="129"/>
        <end position="151"/>
    </location>
</feature>
<keyword evidence="6 7" id="KW-0472">Membrane</keyword>
<keyword evidence="3" id="KW-1003">Cell membrane</keyword>
<organism evidence="9 10">
    <name type="scientific">Megamonas hypermegale</name>
    <dbReference type="NCBI Taxonomy" id="158847"/>
    <lineage>
        <taxon>Bacteria</taxon>
        <taxon>Bacillati</taxon>
        <taxon>Bacillota</taxon>
        <taxon>Negativicutes</taxon>
        <taxon>Selenomonadales</taxon>
        <taxon>Selenomonadaceae</taxon>
        <taxon>Megamonas</taxon>
    </lineage>
</organism>
<evidence type="ECO:0000313" key="9">
    <source>
        <dbReference type="EMBL" id="STY71440.1"/>
    </source>
</evidence>
<dbReference type="InterPro" id="IPR036259">
    <property type="entry name" value="MFS_trans_sf"/>
</dbReference>
<dbReference type="Pfam" id="PF07690">
    <property type="entry name" value="MFS_1"/>
    <property type="match status" value="1"/>
</dbReference>
<evidence type="ECO:0000256" key="4">
    <source>
        <dbReference type="ARBA" id="ARBA00022692"/>
    </source>
</evidence>
<feature type="transmembrane region" description="Helical" evidence="7">
    <location>
        <begin position="43"/>
        <end position="64"/>
    </location>
</feature>
<feature type="transmembrane region" description="Helical" evidence="7">
    <location>
        <begin position="359"/>
        <end position="379"/>
    </location>
</feature>
<evidence type="ECO:0000259" key="8">
    <source>
        <dbReference type="PROSITE" id="PS50850"/>
    </source>
</evidence>
<feature type="domain" description="Major facilitator superfamily (MFS) profile" evidence="8">
    <location>
        <begin position="5"/>
        <end position="383"/>
    </location>
</feature>
<feature type="transmembrane region" description="Helical" evidence="7">
    <location>
        <begin position="71"/>
        <end position="90"/>
    </location>
</feature>
<sequence>MFNIRVIMLIMLSFVLGTCEYVVIGILPNIAEDLNVSITQTGLLISAFAIVYSVGAPLITAYLSRFPRYRTVLSLMFLFTLGNVACMLAPNYPVMLASRIFLAAVSSALISMSMTFAPDVAPRKYTSSVISWIFAGFNIASVFGVPFSMFIVQFASWRVAFAFIVVVSILLLLLMIKFLPTKNLPPTNNIMEQLVLLKDRRIIMAVSAMILSGSSAYCFYTYLSPILLDKMGLSANLLTLAFVIFGVAAMISNLLSPMLNYWGGMRILWMIFAGQAIFSILLTFTMESFILGSVVICCLGVLMYLLNTPTQMYYLQVSKKFYPGTLALAGSLTSSSYNVGIAVGSFAGSLSVDLAGLNSVGITGGVFAILATIISYLLASRIKREYKEVIARAMRMLNK</sequence>
<keyword evidence="4 7" id="KW-0812">Transmembrane</keyword>
<evidence type="ECO:0000313" key="10">
    <source>
        <dbReference type="Proteomes" id="UP000255234"/>
    </source>
</evidence>
<evidence type="ECO:0000256" key="6">
    <source>
        <dbReference type="ARBA" id="ARBA00023136"/>
    </source>
</evidence>
<feature type="transmembrane region" description="Helical" evidence="7">
    <location>
        <begin position="267"/>
        <end position="284"/>
    </location>
</feature>
<dbReference type="InterPro" id="IPR020846">
    <property type="entry name" value="MFS_dom"/>
</dbReference>
<feature type="transmembrane region" description="Helical" evidence="7">
    <location>
        <begin position="7"/>
        <end position="31"/>
    </location>
</feature>
<protein>
    <submittedName>
        <fullName evidence="9">Purine efflux pump PbuE</fullName>
    </submittedName>
</protein>
<feature type="transmembrane region" description="Helical" evidence="7">
    <location>
        <begin position="157"/>
        <end position="180"/>
    </location>
</feature>
<dbReference type="SUPFAM" id="SSF103473">
    <property type="entry name" value="MFS general substrate transporter"/>
    <property type="match status" value="1"/>
</dbReference>
<dbReference type="GO" id="GO:0005886">
    <property type="term" value="C:plasma membrane"/>
    <property type="evidence" value="ECO:0007669"/>
    <property type="project" value="UniProtKB-SubCell"/>
</dbReference>
<dbReference type="AlphaFoldDB" id="A0A378NSU0"/>
<accession>A0A378NSU0</accession>
<feature type="transmembrane region" description="Helical" evidence="7">
    <location>
        <begin position="290"/>
        <end position="306"/>
    </location>
</feature>
<comment type="subcellular location">
    <subcellularLocation>
        <location evidence="1">Cell membrane</location>
        <topology evidence="1">Multi-pass membrane protein</topology>
    </subcellularLocation>
</comment>
<reference evidence="9 10" key="1">
    <citation type="submission" date="2018-06" db="EMBL/GenBank/DDBJ databases">
        <authorList>
            <consortium name="Pathogen Informatics"/>
            <person name="Doyle S."/>
        </authorList>
    </citation>
    <scope>NUCLEOTIDE SEQUENCE [LARGE SCALE GENOMIC DNA]</scope>
    <source>
        <strain evidence="9 10">NCTC10571</strain>
    </source>
</reference>
<dbReference type="RefSeq" id="WP_115151771.1">
    <property type="nucleotide sequence ID" value="NZ_UGPP01000001.1"/>
</dbReference>
<dbReference type="EMBL" id="UGPP01000001">
    <property type="protein sequence ID" value="STY71440.1"/>
    <property type="molecule type" value="Genomic_DNA"/>
</dbReference>
<keyword evidence="2" id="KW-0813">Transport</keyword>
<feature type="transmembrane region" description="Helical" evidence="7">
    <location>
        <begin position="235"/>
        <end position="255"/>
    </location>
</feature>
<gene>
    <name evidence="9" type="primary">pbuE_2</name>
    <name evidence="9" type="ORF">NCTC10571_01596</name>
</gene>
<keyword evidence="5 7" id="KW-1133">Transmembrane helix</keyword>
<dbReference type="PANTHER" id="PTHR43124:SF10">
    <property type="entry name" value="PURINE EFFLUX PUMP PBUE"/>
    <property type="match status" value="1"/>
</dbReference>
<dbReference type="InterPro" id="IPR050189">
    <property type="entry name" value="MFS_Efflux_Transporters"/>
</dbReference>
<name>A0A378NSU0_9FIRM</name>